<gene>
    <name evidence="1" type="ORF">SFRICE_031897</name>
</gene>
<organism evidence="1">
    <name type="scientific">Spodoptera frugiperda</name>
    <name type="common">Fall armyworm</name>
    <dbReference type="NCBI Taxonomy" id="7108"/>
    <lineage>
        <taxon>Eukaryota</taxon>
        <taxon>Metazoa</taxon>
        <taxon>Ecdysozoa</taxon>
        <taxon>Arthropoda</taxon>
        <taxon>Hexapoda</taxon>
        <taxon>Insecta</taxon>
        <taxon>Pterygota</taxon>
        <taxon>Neoptera</taxon>
        <taxon>Endopterygota</taxon>
        <taxon>Lepidoptera</taxon>
        <taxon>Glossata</taxon>
        <taxon>Ditrysia</taxon>
        <taxon>Noctuoidea</taxon>
        <taxon>Noctuidae</taxon>
        <taxon>Amphipyrinae</taxon>
        <taxon>Spodoptera</taxon>
    </lineage>
</organism>
<reference evidence="1" key="1">
    <citation type="submission" date="2016-07" db="EMBL/GenBank/DDBJ databases">
        <authorList>
            <person name="Bretaudeau A."/>
        </authorList>
    </citation>
    <scope>NUCLEOTIDE SEQUENCE</scope>
    <source>
        <strain evidence="1">Rice</strain>
        <tissue evidence="1">Whole body</tissue>
    </source>
</reference>
<proteinExistence type="predicted"/>
<name>A0A2H1VPX2_SPOFR</name>
<sequence>MKNGYRWESTNGPFHQPHLNFKELLRQVTPNSYFKILDKYFLFCYGNKYFPRYIDLKYHMTLLLDSKA</sequence>
<dbReference type="AlphaFoldDB" id="A0A2H1VPX2"/>
<dbReference type="EMBL" id="ODYU01003570">
    <property type="protein sequence ID" value="SOQ42502.1"/>
    <property type="molecule type" value="Genomic_DNA"/>
</dbReference>
<accession>A0A2H1VPX2</accession>
<protein>
    <submittedName>
        <fullName evidence="1">SFRICE_031897</fullName>
    </submittedName>
</protein>
<evidence type="ECO:0000313" key="1">
    <source>
        <dbReference type="EMBL" id="SOQ42502.1"/>
    </source>
</evidence>